<dbReference type="EMBL" id="DS027059">
    <property type="protein sequence ID" value="EAW07914.1"/>
    <property type="molecule type" value="Genomic_DNA"/>
</dbReference>
<reference evidence="2 3" key="1">
    <citation type="journal article" date="2008" name="PLoS Genet.">
        <title>Genomic islands in the pathogenic filamentous fungus Aspergillus fumigatus.</title>
        <authorList>
            <person name="Fedorova N.D."/>
            <person name="Khaldi N."/>
            <person name="Joardar V.S."/>
            <person name="Maiti R."/>
            <person name="Amedeo P."/>
            <person name="Anderson M.J."/>
            <person name="Crabtree J."/>
            <person name="Silva J.C."/>
            <person name="Badger J.H."/>
            <person name="Albarraq A."/>
            <person name="Angiuoli S."/>
            <person name="Bussey H."/>
            <person name="Bowyer P."/>
            <person name="Cotty P.J."/>
            <person name="Dyer P.S."/>
            <person name="Egan A."/>
            <person name="Galens K."/>
            <person name="Fraser-Liggett C.M."/>
            <person name="Haas B.J."/>
            <person name="Inman J.M."/>
            <person name="Kent R."/>
            <person name="Lemieux S."/>
            <person name="Malavazi I."/>
            <person name="Orvis J."/>
            <person name="Roemer T."/>
            <person name="Ronning C.M."/>
            <person name="Sundaram J.P."/>
            <person name="Sutton G."/>
            <person name="Turner G."/>
            <person name="Venter J.C."/>
            <person name="White O.R."/>
            <person name="Whitty B.R."/>
            <person name="Youngman P."/>
            <person name="Wolfe K.H."/>
            <person name="Goldman G.H."/>
            <person name="Wortman J.R."/>
            <person name="Jiang B."/>
            <person name="Denning D.W."/>
            <person name="Nierman W.C."/>
        </authorList>
    </citation>
    <scope>NUCLEOTIDE SEQUENCE [LARGE SCALE GENOMIC DNA]</scope>
    <source>
        <strain evidence="3">ATCC 1007 / CBS 513.65 / DSM 816 / NCTC 3887 / NRRL 1</strain>
    </source>
</reference>
<dbReference type="AlphaFoldDB" id="A1CQJ3"/>
<organism evidence="2 3">
    <name type="scientific">Aspergillus clavatus (strain ATCC 1007 / CBS 513.65 / DSM 816 / NCTC 3887 / NRRL 1 / QM 1276 / 107)</name>
    <dbReference type="NCBI Taxonomy" id="344612"/>
    <lineage>
        <taxon>Eukaryota</taxon>
        <taxon>Fungi</taxon>
        <taxon>Dikarya</taxon>
        <taxon>Ascomycota</taxon>
        <taxon>Pezizomycotina</taxon>
        <taxon>Eurotiomycetes</taxon>
        <taxon>Eurotiomycetidae</taxon>
        <taxon>Eurotiales</taxon>
        <taxon>Aspergillaceae</taxon>
        <taxon>Aspergillus</taxon>
        <taxon>Aspergillus subgen. Fumigati</taxon>
    </lineage>
</organism>
<evidence type="ECO:0000256" key="1">
    <source>
        <dbReference type="SAM" id="MobiDB-lite"/>
    </source>
</evidence>
<dbReference type="HOGENOM" id="CLU_072829_2_1_1"/>
<evidence type="ECO:0000313" key="3">
    <source>
        <dbReference type="Proteomes" id="UP000006701"/>
    </source>
</evidence>
<accession>A1CQJ3</accession>
<feature type="compositionally biased region" description="Polar residues" evidence="1">
    <location>
        <begin position="110"/>
        <end position="121"/>
    </location>
</feature>
<dbReference type="eggNOG" id="ENOG502SB51">
    <property type="taxonomic scope" value="Eukaryota"/>
</dbReference>
<dbReference type="STRING" id="344612.A1CQJ3"/>
<feature type="region of interest" description="Disordered" evidence="1">
    <location>
        <begin position="96"/>
        <end position="154"/>
    </location>
</feature>
<keyword evidence="3" id="KW-1185">Reference proteome</keyword>
<dbReference type="VEuPathDB" id="FungiDB:ACLA_026310"/>
<dbReference type="GO" id="GO:0070682">
    <property type="term" value="P:proteasome regulatory particle assembly"/>
    <property type="evidence" value="ECO:0007669"/>
    <property type="project" value="InterPro"/>
</dbReference>
<dbReference type="RefSeq" id="XP_001269340.1">
    <property type="nucleotide sequence ID" value="XM_001269339.1"/>
</dbReference>
<dbReference type="GO" id="GO:0030674">
    <property type="term" value="F:protein-macromolecule adaptor activity"/>
    <property type="evidence" value="ECO:0007669"/>
    <property type="project" value="TreeGrafter"/>
</dbReference>
<dbReference type="KEGG" id="act:ACLA_026310"/>
<dbReference type="OrthoDB" id="548474at2759"/>
<protein>
    <submittedName>
        <fullName evidence="2">Uncharacterized protein</fullName>
    </submittedName>
</protein>
<gene>
    <name evidence="2" type="ORF">ACLA_026310</name>
</gene>
<proteinExistence type="predicted"/>
<dbReference type="Proteomes" id="UP000006701">
    <property type="component" value="Unassembled WGS sequence"/>
</dbReference>
<sequence length="154" mass="17067">MSDEPRPITLEAFAEAIKELPLSAVYAKVLEIRNSIAHLHRSNSELTEFINESCESESDKRELEGYIAENEGVITNMTERLGLLKSEIERRGEPWIEELLNGADTKTDGDQSSATPASQPVVNGMAEGDRNTEQQDTSRGPQDTQADNEEGVYL</sequence>
<dbReference type="PANTHER" id="PTHR40422">
    <property type="entry name" value="TRANSLATION MACHINERY-ASSOCIATED PROTEIN 17"/>
    <property type="match status" value="1"/>
</dbReference>
<evidence type="ECO:0000313" key="2">
    <source>
        <dbReference type="EMBL" id="EAW07914.1"/>
    </source>
</evidence>
<name>A1CQJ3_ASPCL</name>
<dbReference type="OMA" id="FIDETCE"/>
<feature type="compositionally biased region" description="Polar residues" evidence="1">
    <location>
        <begin position="134"/>
        <end position="145"/>
    </location>
</feature>
<dbReference type="GeneID" id="4701392"/>
<dbReference type="InterPro" id="IPR038966">
    <property type="entry name" value="TMA17"/>
</dbReference>
<dbReference type="PANTHER" id="PTHR40422:SF1">
    <property type="entry name" value="TRANSLATION MACHINERY-ASSOCIATED PROTEIN 17"/>
    <property type="match status" value="1"/>
</dbReference>